<dbReference type="Pfam" id="PF13539">
    <property type="entry name" value="Peptidase_M15_4"/>
    <property type="match status" value="1"/>
</dbReference>
<accession>A0ABX5NPP9</accession>
<dbReference type="InterPro" id="IPR039561">
    <property type="entry name" value="Peptidase_M15C"/>
</dbReference>
<dbReference type="Pfam" id="PF01471">
    <property type="entry name" value="PG_binding_1"/>
    <property type="match status" value="1"/>
</dbReference>
<dbReference type="SUPFAM" id="SSF47090">
    <property type="entry name" value="PGBD-like"/>
    <property type="match status" value="1"/>
</dbReference>
<evidence type="ECO:0000259" key="2">
    <source>
        <dbReference type="Pfam" id="PF13539"/>
    </source>
</evidence>
<dbReference type="Gene3D" id="1.10.101.10">
    <property type="entry name" value="PGBD-like superfamily/PGBD"/>
    <property type="match status" value="1"/>
</dbReference>
<dbReference type="Proteomes" id="UP000247536">
    <property type="component" value="Unassembled WGS sequence"/>
</dbReference>
<dbReference type="EMBL" id="QJRY01000007">
    <property type="protein sequence ID" value="PYB71242.1"/>
    <property type="molecule type" value="Genomic_DNA"/>
</dbReference>
<gene>
    <name evidence="3" type="ORF">DMY87_17920</name>
</gene>
<dbReference type="RefSeq" id="WP_110793031.1">
    <property type="nucleotide sequence ID" value="NZ_QJRY01000007.1"/>
</dbReference>
<evidence type="ECO:0008006" key="5">
    <source>
        <dbReference type="Google" id="ProtNLM"/>
    </source>
</evidence>
<proteinExistence type="predicted"/>
<dbReference type="InterPro" id="IPR009045">
    <property type="entry name" value="Zn_M74/Hedgehog-like"/>
</dbReference>
<dbReference type="InterPro" id="IPR002477">
    <property type="entry name" value="Peptidoglycan-bd-like"/>
</dbReference>
<name>A0ABX5NPP9_9HYPH</name>
<keyword evidence="4" id="KW-1185">Reference proteome</keyword>
<comment type="caution">
    <text evidence="3">The sequence shown here is derived from an EMBL/GenBank/DDBJ whole genome shotgun (WGS) entry which is preliminary data.</text>
</comment>
<dbReference type="Gene3D" id="3.30.1380.10">
    <property type="match status" value="1"/>
</dbReference>
<evidence type="ECO:0000313" key="4">
    <source>
        <dbReference type="Proteomes" id="UP000247536"/>
    </source>
</evidence>
<feature type="domain" description="Peptidase M15C" evidence="2">
    <location>
        <begin position="106"/>
        <end position="168"/>
    </location>
</feature>
<protein>
    <recommendedName>
        <fullName evidence="5">Peptidase M15C domain-containing protein</fullName>
    </recommendedName>
</protein>
<reference evidence="3 4" key="1">
    <citation type="submission" date="2018-06" db="EMBL/GenBank/DDBJ databases">
        <title>Rhizobium wuzhouense sp. nov., isolated from roots of Oryza officinalis.</title>
        <authorList>
            <person name="Yuan T."/>
        </authorList>
    </citation>
    <scope>NUCLEOTIDE SEQUENCE [LARGE SCALE GENOMIC DNA]</scope>
    <source>
        <strain evidence="3 4">W44</strain>
    </source>
</reference>
<organism evidence="3 4">
    <name type="scientific">Rhizobium wuzhouense</name>
    <dbReference type="NCBI Taxonomy" id="1986026"/>
    <lineage>
        <taxon>Bacteria</taxon>
        <taxon>Pseudomonadati</taxon>
        <taxon>Pseudomonadota</taxon>
        <taxon>Alphaproteobacteria</taxon>
        <taxon>Hyphomicrobiales</taxon>
        <taxon>Rhizobiaceae</taxon>
        <taxon>Rhizobium/Agrobacterium group</taxon>
        <taxon>Rhizobium</taxon>
    </lineage>
</organism>
<dbReference type="SUPFAM" id="SSF55166">
    <property type="entry name" value="Hedgehog/DD-peptidase"/>
    <property type="match status" value="1"/>
</dbReference>
<dbReference type="InterPro" id="IPR036366">
    <property type="entry name" value="PGBDSf"/>
</dbReference>
<evidence type="ECO:0000259" key="1">
    <source>
        <dbReference type="Pfam" id="PF01471"/>
    </source>
</evidence>
<feature type="domain" description="Peptidoglycan binding-like" evidence="1">
    <location>
        <begin position="200"/>
        <end position="256"/>
    </location>
</feature>
<dbReference type="InterPro" id="IPR036365">
    <property type="entry name" value="PGBD-like_sf"/>
</dbReference>
<evidence type="ECO:0000313" key="3">
    <source>
        <dbReference type="EMBL" id="PYB71242.1"/>
    </source>
</evidence>
<sequence>MSWISDTQPLTQRETLNGDILPLTNNLMLRVLGNPRGNYDQSCQSVTHPVIRKLIVTESVGPFKVTGLKPAVDQLRSALTDLRTEMPEIYAVLGSAGMLCVRYVRGSKSSISNHSWGCAIDFTLEGKLDTRGDNRAQKGLIAMHPIMNRHNFFWGAAFKTEDSMHFEISRQQLLAWHRDGAFGEPQELPQEAHRFSIGDRGPEVEWTQQRLNILSGFDVDEDGIFGPATRAAVIEFQRQHGLTADGVVGPKTMEALKNAPTQ</sequence>